<organism evidence="1 2">
    <name type="scientific">Pseudomonas phage inbricus</name>
    <dbReference type="NCBI Taxonomy" id="2048976"/>
    <lineage>
        <taxon>Viruses</taxon>
        <taxon>Duplodnaviria</taxon>
        <taxon>Heunggongvirae</taxon>
        <taxon>Uroviricota</taxon>
        <taxon>Caudoviricetes</taxon>
        <taxon>Schitoviridae</taxon>
        <taxon>Rothmandenesvirinae</taxon>
        <taxon>Inbricusvirus</taxon>
        <taxon>Inbricusvirus inbricus</taxon>
    </lineage>
</organism>
<evidence type="ECO:0000313" key="2">
    <source>
        <dbReference type="Proteomes" id="UP000240688"/>
    </source>
</evidence>
<proteinExistence type="predicted"/>
<name>A0A2H4P7J1_9CAUD</name>
<sequence>MSIANTRMTFGAVLGTVNEAATTVTATLSTASKAVGMLNRFVTDAADKQALRSKVDMHEFKTVLVEEKAMAEALRKKSIEEFCKDSTNAKHYSAAYDRLAEIVNG</sequence>
<gene>
    <name evidence="1" type="ORF">CNR35_00042</name>
</gene>
<keyword evidence="2" id="KW-1185">Reference proteome</keyword>
<evidence type="ECO:0000313" key="1">
    <source>
        <dbReference type="EMBL" id="ATW58138.1"/>
    </source>
</evidence>
<protein>
    <submittedName>
        <fullName evidence="1">Uncharacterized protein</fullName>
    </submittedName>
</protein>
<reference evidence="2" key="1">
    <citation type="submission" date="2017-09" db="EMBL/GenBank/DDBJ databases">
        <authorList>
            <person name="Djurhuus A.M."/>
            <person name="Carstens A.B."/>
            <person name="Hansen L.H."/>
        </authorList>
    </citation>
    <scope>NUCLEOTIDE SEQUENCE [LARGE SCALE GENOMIC DNA]</scope>
</reference>
<accession>A0A2H4P7J1</accession>
<dbReference type="Proteomes" id="UP000240688">
    <property type="component" value="Segment"/>
</dbReference>
<dbReference type="EMBL" id="MG018928">
    <property type="protein sequence ID" value="ATW58138.1"/>
    <property type="molecule type" value="Genomic_DNA"/>
</dbReference>